<gene>
    <name evidence="3 5" type="ORF">P152DRAFT_463424</name>
</gene>
<organism evidence="3">
    <name type="scientific">Eremomyces bilateralis CBS 781.70</name>
    <dbReference type="NCBI Taxonomy" id="1392243"/>
    <lineage>
        <taxon>Eukaryota</taxon>
        <taxon>Fungi</taxon>
        <taxon>Dikarya</taxon>
        <taxon>Ascomycota</taxon>
        <taxon>Pezizomycotina</taxon>
        <taxon>Dothideomycetes</taxon>
        <taxon>Dothideomycetes incertae sedis</taxon>
        <taxon>Eremomycetales</taxon>
        <taxon>Eremomycetaceae</taxon>
        <taxon>Eremomyces</taxon>
    </lineage>
</organism>
<protein>
    <submittedName>
        <fullName evidence="3 5">Alpha/beta-hydrolase</fullName>
    </submittedName>
</protein>
<dbReference type="RefSeq" id="XP_033538796.1">
    <property type="nucleotide sequence ID" value="XM_033680496.1"/>
</dbReference>
<accession>A0A6G1GGD3</accession>
<name>A0A6G1GGD3_9PEZI</name>
<dbReference type="InterPro" id="IPR051411">
    <property type="entry name" value="Polyketide_trans_af380"/>
</dbReference>
<dbReference type="Pfam" id="PF00326">
    <property type="entry name" value="Peptidase_S9"/>
    <property type="match status" value="1"/>
</dbReference>
<evidence type="ECO:0000313" key="4">
    <source>
        <dbReference type="Proteomes" id="UP000504638"/>
    </source>
</evidence>
<dbReference type="GO" id="GO:0016787">
    <property type="term" value="F:hydrolase activity"/>
    <property type="evidence" value="ECO:0007669"/>
    <property type="project" value="UniProtKB-KW"/>
</dbReference>
<reference evidence="5" key="3">
    <citation type="submission" date="2025-04" db="UniProtKB">
        <authorList>
            <consortium name="RefSeq"/>
        </authorList>
    </citation>
    <scope>IDENTIFICATION</scope>
    <source>
        <strain evidence="5">CBS 781.70</strain>
    </source>
</reference>
<dbReference type="EMBL" id="ML975149">
    <property type="protein sequence ID" value="KAF1817165.1"/>
    <property type="molecule type" value="Genomic_DNA"/>
</dbReference>
<dbReference type="GeneID" id="54421066"/>
<keyword evidence="4" id="KW-1185">Reference proteome</keyword>
<comment type="similarity">
    <text evidence="1">Belongs to the polyketide transferase af380 family.</text>
</comment>
<dbReference type="PANTHER" id="PTHR47751:SF2">
    <property type="entry name" value="DLTD N-TERMINAL DOMAIN PROTEIN (AFU_ORTHOLOGUE AFUA_8G00380)-RELATED"/>
    <property type="match status" value="1"/>
</dbReference>
<dbReference type="Proteomes" id="UP000504638">
    <property type="component" value="Unplaced"/>
</dbReference>
<proteinExistence type="inferred from homology"/>
<dbReference type="PANTHER" id="PTHR47751">
    <property type="entry name" value="SUPERFAMILY HYDROLASE, PUTATIVE (AFU_ORTHOLOGUE AFUA_2G16580)-RELATED"/>
    <property type="match status" value="1"/>
</dbReference>
<keyword evidence="3" id="KW-0378">Hydrolase</keyword>
<dbReference type="OrthoDB" id="2498029at2759"/>
<reference evidence="3 5" key="1">
    <citation type="submission" date="2020-01" db="EMBL/GenBank/DDBJ databases">
        <authorList>
            <consortium name="DOE Joint Genome Institute"/>
            <person name="Haridas S."/>
            <person name="Albert R."/>
            <person name="Binder M."/>
            <person name="Bloem J."/>
            <person name="Labutti K."/>
            <person name="Salamov A."/>
            <person name="Andreopoulos B."/>
            <person name="Baker S.E."/>
            <person name="Barry K."/>
            <person name="Bills G."/>
            <person name="Bluhm B.H."/>
            <person name="Cannon C."/>
            <person name="Castanera R."/>
            <person name="Culley D.E."/>
            <person name="Daum C."/>
            <person name="Ezra D."/>
            <person name="Gonzalez J.B."/>
            <person name="Henrissat B."/>
            <person name="Kuo A."/>
            <person name="Liang C."/>
            <person name="Lipzen A."/>
            <person name="Lutzoni F."/>
            <person name="Magnuson J."/>
            <person name="Mondo S."/>
            <person name="Nolan M."/>
            <person name="Ohm R."/>
            <person name="Pangilinan J."/>
            <person name="Park H.-J."/>
            <person name="Ramirez L."/>
            <person name="Alfaro M."/>
            <person name="Sun H."/>
            <person name="Tritt A."/>
            <person name="Yoshinaga Y."/>
            <person name="Zwiers L.-H."/>
            <person name="Turgeon B.G."/>
            <person name="Goodwin S.B."/>
            <person name="Spatafora J.W."/>
            <person name="Crous P.W."/>
            <person name="Grigoriev I.V."/>
        </authorList>
    </citation>
    <scope>NUCLEOTIDE SEQUENCE</scope>
    <source>
        <strain evidence="3 5">CBS 781.70</strain>
    </source>
</reference>
<dbReference type="Gene3D" id="3.40.50.1820">
    <property type="entry name" value="alpha/beta hydrolase"/>
    <property type="match status" value="1"/>
</dbReference>
<reference evidence="5" key="2">
    <citation type="submission" date="2020-04" db="EMBL/GenBank/DDBJ databases">
        <authorList>
            <consortium name="NCBI Genome Project"/>
        </authorList>
    </citation>
    <scope>NUCLEOTIDE SEQUENCE</scope>
    <source>
        <strain evidence="5">CBS 781.70</strain>
    </source>
</reference>
<dbReference type="InterPro" id="IPR029058">
    <property type="entry name" value="AB_hydrolase_fold"/>
</dbReference>
<evidence type="ECO:0000256" key="1">
    <source>
        <dbReference type="ARBA" id="ARBA00029464"/>
    </source>
</evidence>
<dbReference type="SUPFAM" id="SSF53474">
    <property type="entry name" value="alpha/beta-Hydrolases"/>
    <property type="match status" value="1"/>
</dbReference>
<dbReference type="AlphaFoldDB" id="A0A6G1GGD3"/>
<feature type="domain" description="Peptidase S9 prolyl oligopeptidase catalytic" evidence="2">
    <location>
        <begin position="52"/>
        <end position="183"/>
    </location>
</feature>
<evidence type="ECO:0000313" key="3">
    <source>
        <dbReference type="EMBL" id="KAF1817165.1"/>
    </source>
</evidence>
<evidence type="ECO:0000259" key="2">
    <source>
        <dbReference type="Pfam" id="PF00326"/>
    </source>
</evidence>
<sequence length="211" mass="23689">MSNGFGAIKYMGMLPFTERFPAELPVTVLLYNNRNLGASDGEPRQEVIPAHQIADYSDAITYAQLRPDVDEKKIVVWGTSYSAVHVLTVAAVDRRVKAVISQTNFHRMTRNDLVKNIEALFDKDRQGHVRGEPAMTIKNVSNQSEEELCNLPTPDTYNASGYIHHISPTPLLMCVADKDELTPTDIAIESYSRTREPKDIYIFPGGHYDGY</sequence>
<dbReference type="InterPro" id="IPR001375">
    <property type="entry name" value="Peptidase_S9_cat"/>
</dbReference>
<evidence type="ECO:0000313" key="5">
    <source>
        <dbReference type="RefSeq" id="XP_033538796.1"/>
    </source>
</evidence>